<dbReference type="Proteomes" id="UP001160550">
    <property type="component" value="Unassembled WGS sequence"/>
</dbReference>
<evidence type="ECO:0008006" key="3">
    <source>
        <dbReference type="Google" id="ProtNLM"/>
    </source>
</evidence>
<evidence type="ECO:0000313" key="1">
    <source>
        <dbReference type="EMBL" id="MDH7453554.1"/>
    </source>
</evidence>
<dbReference type="EMBL" id="JARYGX010000021">
    <property type="protein sequence ID" value="MDH7453554.1"/>
    <property type="molecule type" value="Genomic_DNA"/>
</dbReference>
<reference evidence="1" key="1">
    <citation type="journal article" date="2007" name="Int. J. Syst. Evol. Microbiol.">
        <title>Luteimonas composti sp. nov., a moderately thermophilic bacterium isolated from food waste.</title>
        <authorList>
            <person name="Young C.C."/>
            <person name="Kampfer P."/>
            <person name="Chen W.M."/>
            <person name="Yen W.S."/>
            <person name="Arun A.B."/>
            <person name="Lai W.A."/>
            <person name="Shen F.T."/>
            <person name="Rekha P.D."/>
            <person name="Lin K.Y."/>
            <person name="Chou J.H."/>
        </authorList>
    </citation>
    <scope>NUCLEOTIDE SEQUENCE</scope>
    <source>
        <strain evidence="1">CC-YY355</strain>
    </source>
</reference>
<evidence type="ECO:0000313" key="2">
    <source>
        <dbReference type="Proteomes" id="UP001160550"/>
    </source>
</evidence>
<gene>
    <name evidence="1" type="ORF">QF205_10820</name>
</gene>
<sequence length="70" mass="7693">MNGLVVDLGRVRNAVQQSARLGMPETQQDVVRRIVADAKERHVDGGKLADLYTERLRRQVCAYSEPGGAA</sequence>
<keyword evidence="2" id="KW-1185">Reference proteome</keyword>
<accession>A0ABT6MSG6</accession>
<dbReference type="RefSeq" id="WP_280942773.1">
    <property type="nucleotide sequence ID" value="NZ_JARYGX010000021.1"/>
</dbReference>
<proteinExistence type="predicted"/>
<reference evidence="1" key="2">
    <citation type="submission" date="2023-04" db="EMBL/GenBank/DDBJ databases">
        <authorList>
            <person name="Sun J.-Q."/>
        </authorList>
    </citation>
    <scope>NUCLEOTIDE SEQUENCE</scope>
    <source>
        <strain evidence="1">CC-YY355</strain>
    </source>
</reference>
<comment type="caution">
    <text evidence="1">The sequence shown here is derived from an EMBL/GenBank/DDBJ whole genome shotgun (WGS) entry which is preliminary data.</text>
</comment>
<name>A0ABT6MSG6_9GAMM</name>
<organism evidence="1 2">
    <name type="scientific">Luteimonas composti</name>
    <dbReference type="NCBI Taxonomy" id="398257"/>
    <lineage>
        <taxon>Bacteria</taxon>
        <taxon>Pseudomonadati</taxon>
        <taxon>Pseudomonadota</taxon>
        <taxon>Gammaproteobacteria</taxon>
        <taxon>Lysobacterales</taxon>
        <taxon>Lysobacteraceae</taxon>
        <taxon>Luteimonas</taxon>
    </lineage>
</organism>
<protein>
    <recommendedName>
        <fullName evidence="3">Chorismate mutase</fullName>
    </recommendedName>
</protein>